<dbReference type="RefSeq" id="XP_022085045.1">
    <property type="nucleotide sequence ID" value="XM_022229353.1"/>
</dbReference>
<feature type="compositionally biased region" description="Basic and acidic residues" evidence="4">
    <location>
        <begin position="805"/>
        <end position="820"/>
    </location>
</feature>
<keyword evidence="3" id="KW-0677">Repeat</keyword>
<reference evidence="8" key="1">
    <citation type="submission" date="2025-08" db="UniProtKB">
        <authorList>
            <consortium name="RefSeq"/>
        </authorList>
    </citation>
    <scope>IDENTIFICATION</scope>
</reference>
<accession>A0A8B7XYD7</accession>
<evidence type="ECO:0000256" key="6">
    <source>
        <dbReference type="SAM" id="SignalP"/>
    </source>
</evidence>
<dbReference type="GeneID" id="110976247"/>
<feature type="transmembrane region" description="Helical" evidence="5">
    <location>
        <begin position="577"/>
        <end position="595"/>
    </location>
</feature>
<dbReference type="Pfam" id="PF13855">
    <property type="entry name" value="LRR_8"/>
    <property type="match status" value="1"/>
</dbReference>
<feature type="signal peptide" evidence="6">
    <location>
        <begin position="1"/>
        <end position="18"/>
    </location>
</feature>
<evidence type="ECO:0000256" key="4">
    <source>
        <dbReference type="SAM" id="MobiDB-lite"/>
    </source>
</evidence>
<proteinExistence type="predicted"/>
<dbReference type="InterPro" id="IPR032675">
    <property type="entry name" value="LRR_dom_sf"/>
</dbReference>
<feature type="transmembrane region" description="Helical" evidence="5">
    <location>
        <begin position="878"/>
        <end position="899"/>
    </location>
</feature>
<keyword evidence="7" id="KW-1185">Reference proteome</keyword>
<feature type="transmembrane region" description="Helical" evidence="5">
    <location>
        <begin position="752"/>
        <end position="778"/>
    </location>
</feature>
<organism evidence="7 8">
    <name type="scientific">Acanthaster planci</name>
    <name type="common">Crown-of-thorns starfish</name>
    <dbReference type="NCBI Taxonomy" id="133434"/>
    <lineage>
        <taxon>Eukaryota</taxon>
        <taxon>Metazoa</taxon>
        <taxon>Echinodermata</taxon>
        <taxon>Eleutherozoa</taxon>
        <taxon>Asterozoa</taxon>
        <taxon>Asteroidea</taxon>
        <taxon>Valvatacea</taxon>
        <taxon>Valvatida</taxon>
        <taxon>Acanthasteridae</taxon>
        <taxon>Acanthaster</taxon>
    </lineage>
</organism>
<dbReference type="OrthoDB" id="694479at2759"/>
<feature type="chain" id="PRO_5034860413" evidence="6">
    <location>
        <begin position="19"/>
        <end position="1058"/>
    </location>
</feature>
<dbReference type="GO" id="GO:0005615">
    <property type="term" value="C:extracellular space"/>
    <property type="evidence" value="ECO:0007669"/>
    <property type="project" value="TreeGrafter"/>
</dbReference>
<evidence type="ECO:0000256" key="5">
    <source>
        <dbReference type="SAM" id="Phobius"/>
    </source>
</evidence>
<keyword evidence="5" id="KW-1133">Transmembrane helix</keyword>
<dbReference type="SMART" id="SM00369">
    <property type="entry name" value="LRR_TYP"/>
    <property type="match status" value="7"/>
</dbReference>
<keyword evidence="1" id="KW-0433">Leucine-rich repeat</keyword>
<dbReference type="GO" id="GO:0031012">
    <property type="term" value="C:extracellular matrix"/>
    <property type="evidence" value="ECO:0007669"/>
    <property type="project" value="TreeGrafter"/>
</dbReference>
<dbReference type="InterPro" id="IPR050328">
    <property type="entry name" value="Dev_Immune_Receptor"/>
</dbReference>
<keyword evidence="5" id="KW-0812">Transmembrane</keyword>
<dbReference type="OMA" id="YPGRINC"/>
<feature type="transmembrane region" description="Helical" evidence="5">
    <location>
        <begin position="694"/>
        <end position="717"/>
    </location>
</feature>
<evidence type="ECO:0000313" key="8">
    <source>
        <dbReference type="RefSeq" id="XP_022085045.1"/>
    </source>
</evidence>
<dbReference type="InterPro" id="IPR009030">
    <property type="entry name" value="Growth_fac_rcpt_cys_sf"/>
</dbReference>
<name>A0A8B7XYD7_ACAPL</name>
<evidence type="ECO:0000256" key="3">
    <source>
        <dbReference type="ARBA" id="ARBA00022737"/>
    </source>
</evidence>
<feature type="transmembrane region" description="Helical" evidence="5">
    <location>
        <begin position="544"/>
        <end position="565"/>
    </location>
</feature>
<dbReference type="InterPro" id="IPR003591">
    <property type="entry name" value="Leu-rich_rpt_typical-subtyp"/>
</dbReference>
<protein>
    <submittedName>
        <fullName evidence="8">Uncharacterized protein LOC110976247</fullName>
    </submittedName>
</protein>
<feature type="transmembrane region" description="Helical" evidence="5">
    <location>
        <begin position="969"/>
        <end position="998"/>
    </location>
</feature>
<gene>
    <name evidence="8" type="primary">LOC110976247</name>
</gene>
<evidence type="ECO:0000313" key="7">
    <source>
        <dbReference type="Proteomes" id="UP000694845"/>
    </source>
</evidence>
<dbReference type="SUPFAM" id="SSF57184">
    <property type="entry name" value="Growth factor receptor domain"/>
    <property type="match status" value="1"/>
</dbReference>
<dbReference type="InterPro" id="IPR001611">
    <property type="entry name" value="Leu-rich_rpt"/>
</dbReference>
<feature type="region of interest" description="Disordered" evidence="4">
    <location>
        <begin position="785"/>
        <end position="821"/>
    </location>
</feature>
<dbReference type="PANTHER" id="PTHR24373">
    <property type="entry name" value="SLIT RELATED LEUCINE-RICH REPEAT NEURONAL PROTEIN"/>
    <property type="match status" value="1"/>
</dbReference>
<dbReference type="KEGG" id="aplc:110976247"/>
<feature type="transmembrane region" description="Helical" evidence="5">
    <location>
        <begin position="905"/>
        <end position="924"/>
    </location>
</feature>
<evidence type="ECO:0000256" key="2">
    <source>
        <dbReference type="ARBA" id="ARBA00022729"/>
    </source>
</evidence>
<dbReference type="Proteomes" id="UP000694845">
    <property type="component" value="Unplaced"/>
</dbReference>
<feature type="region of interest" description="Disordered" evidence="4">
    <location>
        <begin position="1037"/>
        <end position="1058"/>
    </location>
</feature>
<feature type="transmembrane region" description="Helical" evidence="5">
    <location>
        <begin position="648"/>
        <end position="673"/>
    </location>
</feature>
<keyword evidence="2 6" id="KW-0732">Signal</keyword>
<dbReference type="Gene3D" id="3.80.10.10">
    <property type="entry name" value="Ribonuclease Inhibitor"/>
    <property type="match status" value="2"/>
</dbReference>
<keyword evidence="5" id="KW-0472">Membrane</keyword>
<dbReference type="AlphaFoldDB" id="A0A8B7XYD7"/>
<dbReference type="SUPFAM" id="SSF52058">
    <property type="entry name" value="L domain-like"/>
    <property type="match status" value="1"/>
</dbReference>
<sequence>MNLTRLLTLNLLWNQISTIEPGCFSGLSRLLRLNLGFNQLEKLDADIIFGVGRELWFEMRVDHNRLKILDPLTFSGISYPGRINCDGNRLLEIPSRLMYQKHKESTVNILIFTNNQIERLAPDAFEGLKYIHMLYFSSNRIKALPDSIFINTTIGNTLDLSSNMIRCLPDGLFRSMSKLRYLYMGNNMLTVLSKKMFDGLRSLRELLISDNPIIHIDDRVFSETQLVNLYIYNTQLKSISDRPFVTRNSTIMLVSLYGSNIEAISDSVWQDLGLNSRIFIENTLRRVHQARSDVEIGLVGSGFVQPINVSSQSRKALITSGFHCGKVYGERWQCTPCPQGTYGGPWGSCRACPFGGFFQNRTGQVLKTGADMNCLSCNNGTYVTPAACPGRSIGDCVVCPSGTDKSRHAGFRACPCASNYYRRDRFGECFSCPLEGINCSGEYQHLVPGFWWTWDWGSTDNYQSYENYVKNILVKNDSYDKHACKFQGVLPKVHSCPRRASCQNLVEGLNATCQHGYSDFLCSKCIPKFYSWFGQCFKCPNWRVFLLEILASVLAIVVAICIVAWDLRRHRRRGRSVVSVLFSRLKILLGFYQIMGEIFDAVHDLPWPQPLIKIGSFFRVLEVNIMQLIVSPRCYFPNFTYPTVYIEFIAGLSFSILVIISALSLYKLIWLYLRLKETPADVCSDVLTKTKQTCYLVVVILLFIAYPSLSHAILTLLPSGCDEFDLDETEKIKVRRLRSDFSIDCKTYEHGMYITAAEASLCYVVGFPLVLLFMLWIIRRRRKKPSNSSSISDSRDDLGQTPLDVADRQTGHDTHRHELEDIPQGRIEDSANLVSHDNMNNMIDTAPNIGQLASPSFLALNRKITWETFLCENYKEQFWYWEIVELARKILQVLFVLLFGAEDHFTLFATIVLSVGFLVVHAYVKPMKDAAEHRLQMCSLASIFLNLLVASLLLLPSDGSGPSEARKKVLAVFLVLLNLSIVAFVAGSAIWSFAKLVFKTACCRRATMFVAHVCRKLLPLRRYWVSRRRPGSETQVLLSGRPVNGQSNQRGLSEARVV</sequence>
<evidence type="ECO:0000256" key="1">
    <source>
        <dbReference type="ARBA" id="ARBA00022614"/>
    </source>
</evidence>
<dbReference type="PANTHER" id="PTHR24373:SF370">
    <property type="entry name" value="FISH-LIPS, ISOFORM E"/>
    <property type="match status" value="1"/>
</dbReference>
<feature type="transmembrane region" description="Helical" evidence="5">
    <location>
        <begin position="936"/>
        <end position="957"/>
    </location>
</feature>